<accession>A0A9W7AH68</accession>
<dbReference type="OrthoDB" id="196393at2759"/>
<comment type="caution">
    <text evidence="3">The sequence shown here is derived from an EMBL/GenBank/DDBJ whole genome shotgun (WGS) entry which is preliminary data.</text>
</comment>
<dbReference type="EMBL" id="BRXW01000606">
    <property type="protein sequence ID" value="GMH69337.1"/>
    <property type="molecule type" value="Genomic_DNA"/>
</dbReference>
<sequence length="304" mass="33350">MSYKPITKGAPTHVHKEMKISPGAQALMNNEREAADLAIRNDLYVLFRNSNPRSCPNPDFCTRVGSASRCFCGCPYSAHQIKGQGRSSKCTNCSNCRQFQFIFSRPEEVGDDYLPRRRGFNVNTWRAKCRCGHSHEVHCGTKMQSSCSLCGCSNFDSNFLCLICDKHWEEHETVFETGEERVAMRFPVGGDFIPLSEVPGLQKEIFGGSGSGGGSPEALLESGAISAQEYHEMIKGMDSLVVGASASSASNNAVGMRVQLSALRKNPKQVKGRRAEKSVRLSHVTSGGTKKGKVVNRWGKTETE</sequence>
<proteinExistence type="inferred from homology"/>
<dbReference type="PANTHER" id="PTHR31214:SF3">
    <property type="entry name" value="PROTEIN FAM221B"/>
    <property type="match status" value="1"/>
</dbReference>
<feature type="region of interest" description="Disordered" evidence="2">
    <location>
        <begin position="265"/>
        <end position="304"/>
    </location>
</feature>
<dbReference type="Pfam" id="PF14753">
    <property type="entry name" value="FAM221"/>
    <property type="match status" value="1"/>
</dbReference>
<dbReference type="InterPro" id="IPR026755">
    <property type="entry name" value="Fam221a/b"/>
</dbReference>
<evidence type="ECO:0000313" key="3">
    <source>
        <dbReference type="EMBL" id="GMH69337.1"/>
    </source>
</evidence>
<dbReference type="AlphaFoldDB" id="A0A9W7AH68"/>
<comment type="similarity">
    <text evidence="1">Belongs to the FAM221 family.</text>
</comment>
<name>A0A9W7AH68_9STRA</name>
<organism evidence="3 4">
    <name type="scientific">Triparma laevis f. longispina</name>
    <dbReference type="NCBI Taxonomy" id="1714387"/>
    <lineage>
        <taxon>Eukaryota</taxon>
        <taxon>Sar</taxon>
        <taxon>Stramenopiles</taxon>
        <taxon>Ochrophyta</taxon>
        <taxon>Bolidophyceae</taxon>
        <taxon>Parmales</taxon>
        <taxon>Triparmaceae</taxon>
        <taxon>Triparma</taxon>
    </lineage>
</organism>
<protein>
    <submittedName>
        <fullName evidence="3">Uncharacterized protein</fullName>
    </submittedName>
</protein>
<keyword evidence="4" id="KW-1185">Reference proteome</keyword>
<gene>
    <name evidence="3" type="ORF">TrLO_g8420</name>
</gene>
<dbReference type="Proteomes" id="UP001165122">
    <property type="component" value="Unassembled WGS sequence"/>
</dbReference>
<evidence type="ECO:0000313" key="4">
    <source>
        <dbReference type="Proteomes" id="UP001165122"/>
    </source>
</evidence>
<evidence type="ECO:0000256" key="2">
    <source>
        <dbReference type="SAM" id="MobiDB-lite"/>
    </source>
</evidence>
<reference evidence="4" key="1">
    <citation type="journal article" date="2023" name="Commun. Biol.">
        <title>Genome analysis of Parmales, the sister group of diatoms, reveals the evolutionary specialization of diatoms from phago-mixotrophs to photoautotrophs.</title>
        <authorList>
            <person name="Ban H."/>
            <person name="Sato S."/>
            <person name="Yoshikawa S."/>
            <person name="Yamada K."/>
            <person name="Nakamura Y."/>
            <person name="Ichinomiya M."/>
            <person name="Sato N."/>
            <person name="Blanc-Mathieu R."/>
            <person name="Endo H."/>
            <person name="Kuwata A."/>
            <person name="Ogata H."/>
        </authorList>
    </citation>
    <scope>NUCLEOTIDE SEQUENCE [LARGE SCALE GENOMIC DNA]</scope>
    <source>
        <strain evidence="4">NIES 3700</strain>
    </source>
</reference>
<dbReference type="PANTHER" id="PTHR31214">
    <property type="entry name" value="PROTEIN FAM221A-RELATED"/>
    <property type="match status" value="1"/>
</dbReference>
<evidence type="ECO:0000256" key="1">
    <source>
        <dbReference type="ARBA" id="ARBA00011026"/>
    </source>
</evidence>